<comment type="similarity">
    <text evidence="1 3">Belongs to the short-chain dehydrogenases/reductases (SDR) family.</text>
</comment>
<evidence type="ECO:0000313" key="5">
    <source>
        <dbReference type="Proteomes" id="UP000265800"/>
    </source>
</evidence>
<dbReference type="EC" id="1.-.-.-" evidence="4"/>
<dbReference type="FunFam" id="3.40.50.720:FF:000084">
    <property type="entry name" value="Short-chain dehydrogenase reductase"/>
    <property type="match status" value="1"/>
</dbReference>
<organism evidence="4 5">
    <name type="scientific">Meiothermus luteus</name>
    <dbReference type="NCBI Taxonomy" id="2026184"/>
    <lineage>
        <taxon>Bacteria</taxon>
        <taxon>Thermotogati</taxon>
        <taxon>Deinococcota</taxon>
        <taxon>Deinococci</taxon>
        <taxon>Thermales</taxon>
        <taxon>Thermaceae</taxon>
        <taxon>Meiothermus</taxon>
    </lineage>
</organism>
<dbReference type="GO" id="GO:0016020">
    <property type="term" value="C:membrane"/>
    <property type="evidence" value="ECO:0007669"/>
    <property type="project" value="TreeGrafter"/>
</dbReference>
<gene>
    <name evidence="4" type="ORF">Mlute_01380</name>
</gene>
<dbReference type="PANTHER" id="PTHR44196">
    <property type="entry name" value="DEHYDROGENASE/REDUCTASE SDR FAMILY MEMBER 7B"/>
    <property type="match status" value="1"/>
</dbReference>
<dbReference type="EMBL" id="QWKZ01000037">
    <property type="protein sequence ID" value="RIH86013.1"/>
    <property type="molecule type" value="Genomic_DNA"/>
</dbReference>
<dbReference type="PANTHER" id="PTHR44196:SF1">
    <property type="entry name" value="DEHYDROGENASE_REDUCTASE SDR FAMILY MEMBER 7B"/>
    <property type="match status" value="1"/>
</dbReference>
<dbReference type="Proteomes" id="UP000265800">
    <property type="component" value="Unassembled WGS sequence"/>
</dbReference>
<dbReference type="Pfam" id="PF00106">
    <property type="entry name" value="adh_short"/>
    <property type="match status" value="1"/>
</dbReference>
<keyword evidence="5" id="KW-1185">Reference proteome</keyword>
<reference evidence="4 5" key="1">
    <citation type="submission" date="2018-08" db="EMBL/GenBank/DDBJ databases">
        <title>Meiothermus luteus KCTC 52599 genome sequencing project.</title>
        <authorList>
            <person name="Da Costa M.S."/>
            <person name="Albuquerque L."/>
            <person name="Raposo P."/>
            <person name="Froufe H.J.C."/>
            <person name="Barroso C.S."/>
            <person name="Egas C."/>
        </authorList>
    </citation>
    <scope>NUCLEOTIDE SEQUENCE [LARGE SCALE GENOMIC DNA]</scope>
    <source>
        <strain evidence="4 5">KCTC 52599</strain>
    </source>
</reference>
<keyword evidence="2 4" id="KW-0560">Oxidoreductase</keyword>
<proteinExistence type="inferred from homology"/>
<name>A0A399ER27_9DEIN</name>
<dbReference type="InterPro" id="IPR036291">
    <property type="entry name" value="NAD(P)-bd_dom_sf"/>
</dbReference>
<evidence type="ECO:0000256" key="2">
    <source>
        <dbReference type="ARBA" id="ARBA00023002"/>
    </source>
</evidence>
<dbReference type="PRINTS" id="PR00081">
    <property type="entry name" value="GDHRDH"/>
</dbReference>
<dbReference type="PRINTS" id="PR00080">
    <property type="entry name" value="SDRFAMILY"/>
</dbReference>
<dbReference type="NCBIfam" id="NF005594">
    <property type="entry name" value="PRK07326.1"/>
    <property type="match status" value="1"/>
</dbReference>
<dbReference type="GO" id="GO:0016491">
    <property type="term" value="F:oxidoreductase activity"/>
    <property type="evidence" value="ECO:0007669"/>
    <property type="project" value="UniProtKB-KW"/>
</dbReference>
<evidence type="ECO:0000313" key="4">
    <source>
        <dbReference type="EMBL" id="RIH86013.1"/>
    </source>
</evidence>
<dbReference type="AlphaFoldDB" id="A0A399ER27"/>
<dbReference type="SUPFAM" id="SSF51735">
    <property type="entry name" value="NAD(P)-binding Rossmann-fold domains"/>
    <property type="match status" value="1"/>
</dbReference>
<dbReference type="RefSeq" id="WP_119360015.1">
    <property type="nucleotide sequence ID" value="NZ_QWKZ01000037.1"/>
</dbReference>
<dbReference type="OrthoDB" id="9803333at2"/>
<accession>A0A399ER27</accession>
<sequence>MLSLRGKVALVTGASSGIGLEIARQLVAHGVGVGLLARSQEKLARLATELGNSLPLPADVTRYEEVERAVAQLEAHFGGLDYLINNAGIGIFKPVHELSLQEWRQVIDTNLTGPFYAIKAAVPAMLRRGGGHIINIGSMAGKSAFAGGAAYNASKFGLLGLSEAALIDLRYHGIRVSSVLPGSVDTPFAGNPTGATWKIQPQDVAQAVLYLLQSDPRITVSELDIRPSQPPRK</sequence>
<dbReference type="InterPro" id="IPR002347">
    <property type="entry name" value="SDR_fam"/>
</dbReference>
<evidence type="ECO:0000256" key="3">
    <source>
        <dbReference type="RuleBase" id="RU000363"/>
    </source>
</evidence>
<protein>
    <submittedName>
        <fullName evidence="4">Putative oxidoreductase</fullName>
        <ecNumber evidence="4">1.-.-.-</ecNumber>
    </submittedName>
</protein>
<evidence type="ECO:0000256" key="1">
    <source>
        <dbReference type="ARBA" id="ARBA00006484"/>
    </source>
</evidence>
<dbReference type="Gene3D" id="3.40.50.720">
    <property type="entry name" value="NAD(P)-binding Rossmann-like Domain"/>
    <property type="match status" value="1"/>
</dbReference>
<comment type="caution">
    <text evidence="4">The sequence shown here is derived from an EMBL/GenBank/DDBJ whole genome shotgun (WGS) entry which is preliminary data.</text>
</comment>